<dbReference type="PANTHER" id="PTHR13947">
    <property type="entry name" value="GNAT FAMILY N-ACETYLTRANSFERASE"/>
    <property type="match status" value="1"/>
</dbReference>
<dbReference type="EMBL" id="JACHMJ010000001">
    <property type="protein sequence ID" value="MBB5844341.1"/>
    <property type="molecule type" value="Genomic_DNA"/>
</dbReference>
<dbReference type="Gene3D" id="3.40.630.30">
    <property type="match status" value="1"/>
</dbReference>
<evidence type="ECO:0000256" key="1">
    <source>
        <dbReference type="ARBA" id="ARBA00022679"/>
    </source>
</evidence>
<dbReference type="GO" id="GO:0008080">
    <property type="term" value="F:N-acetyltransferase activity"/>
    <property type="evidence" value="ECO:0007669"/>
    <property type="project" value="InterPro"/>
</dbReference>
<evidence type="ECO:0000313" key="3">
    <source>
        <dbReference type="EMBL" id="MBB5844341.1"/>
    </source>
</evidence>
<reference evidence="3 4" key="1">
    <citation type="submission" date="2020-08" db="EMBL/GenBank/DDBJ databases">
        <title>Sequencing the genomes of 1000 actinobacteria strains.</title>
        <authorList>
            <person name="Klenk H.-P."/>
        </authorList>
    </citation>
    <scope>NUCLEOTIDE SEQUENCE [LARGE SCALE GENOMIC DNA]</scope>
    <source>
        <strain evidence="3 4">DSM 105784</strain>
    </source>
</reference>
<dbReference type="GO" id="GO:0005840">
    <property type="term" value="C:ribosome"/>
    <property type="evidence" value="ECO:0007669"/>
    <property type="project" value="UniProtKB-KW"/>
</dbReference>
<keyword evidence="1" id="KW-0808">Transferase</keyword>
<dbReference type="InterPro" id="IPR000182">
    <property type="entry name" value="GNAT_dom"/>
</dbReference>
<keyword evidence="3" id="KW-0687">Ribonucleoprotein</keyword>
<dbReference type="RefSeq" id="WP_184238393.1">
    <property type="nucleotide sequence ID" value="NZ_JACHMJ010000001.1"/>
</dbReference>
<evidence type="ECO:0000313" key="4">
    <source>
        <dbReference type="Proteomes" id="UP000536685"/>
    </source>
</evidence>
<name>A0A841ARD8_9MICO</name>
<dbReference type="Proteomes" id="UP000536685">
    <property type="component" value="Unassembled WGS sequence"/>
</dbReference>
<dbReference type="CDD" id="cd04301">
    <property type="entry name" value="NAT_SF"/>
    <property type="match status" value="1"/>
</dbReference>
<evidence type="ECO:0000259" key="2">
    <source>
        <dbReference type="PROSITE" id="PS51186"/>
    </source>
</evidence>
<sequence length="182" mass="19590">MSVGIDETPDAASATPALQIRLASPDELARVGELTYAAYSHDYDDLPPDYAAQLRHPEHLIGEFEVYVAVDAAGDFVGTVAVLRDGFDQEGRIGPGEELYFRLLATAPTARGRGIGAALTTFVIDLARQRGLARVVMNSGPDMLGAHALYYKLGFSRATERETTFVSGGRELTLLTFVIDVA</sequence>
<keyword evidence="3" id="KW-0689">Ribosomal protein</keyword>
<comment type="caution">
    <text evidence="3">The sequence shown here is derived from an EMBL/GenBank/DDBJ whole genome shotgun (WGS) entry which is preliminary data.</text>
</comment>
<gene>
    <name evidence="3" type="ORF">HD599_002664</name>
</gene>
<dbReference type="PROSITE" id="PS51186">
    <property type="entry name" value="GNAT"/>
    <property type="match status" value="1"/>
</dbReference>
<organism evidence="3 4">
    <name type="scientific">Conyzicola lurida</name>
    <dbReference type="NCBI Taxonomy" id="1172621"/>
    <lineage>
        <taxon>Bacteria</taxon>
        <taxon>Bacillati</taxon>
        <taxon>Actinomycetota</taxon>
        <taxon>Actinomycetes</taxon>
        <taxon>Micrococcales</taxon>
        <taxon>Microbacteriaceae</taxon>
        <taxon>Conyzicola</taxon>
    </lineage>
</organism>
<dbReference type="Pfam" id="PF00583">
    <property type="entry name" value="Acetyltransf_1"/>
    <property type="match status" value="1"/>
</dbReference>
<dbReference type="InterPro" id="IPR016181">
    <property type="entry name" value="Acyl_CoA_acyltransferase"/>
</dbReference>
<dbReference type="PANTHER" id="PTHR13947:SF37">
    <property type="entry name" value="LD18367P"/>
    <property type="match status" value="1"/>
</dbReference>
<dbReference type="InterPro" id="IPR050769">
    <property type="entry name" value="NAT_camello-type"/>
</dbReference>
<keyword evidence="4" id="KW-1185">Reference proteome</keyword>
<accession>A0A841ARD8</accession>
<feature type="domain" description="N-acetyltransferase" evidence="2">
    <location>
        <begin position="18"/>
        <end position="173"/>
    </location>
</feature>
<dbReference type="AlphaFoldDB" id="A0A841ARD8"/>
<protein>
    <submittedName>
        <fullName evidence="3">Ribosomal protein S18 acetylase RimI-like enzyme</fullName>
    </submittedName>
</protein>
<proteinExistence type="predicted"/>
<dbReference type="SUPFAM" id="SSF55729">
    <property type="entry name" value="Acyl-CoA N-acyltransferases (Nat)"/>
    <property type="match status" value="1"/>
</dbReference>